<evidence type="ECO:0000313" key="1">
    <source>
        <dbReference type="EMBL" id="OAF09257.1"/>
    </source>
</evidence>
<dbReference type="EMBL" id="LUUB01000056">
    <property type="protein sequence ID" value="OAF09257.1"/>
    <property type="molecule type" value="Genomic_DNA"/>
</dbReference>
<sequence length="120" mass="14041">MRQSQASFGIYAKEFGEGFERAGQRCYTRQRLDSILRDQFVLHRRQPEEIERSEVSRQHICSQRRERRDPTGTVIPIVIGPLFISSNINNQIVARGPHLDPIVLIASKNVAYRLRRLRLR</sequence>
<protein>
    <submittedName>
        <fullName evidence="1">Uncharacterized protein</fullName>
    </submittedName>
</protein>
<evidence type="ECO:0000313" key="2">
    <source>
        <dbReference type="Proteomes" id="UP000076959"/>
    </source>
</evidence>
<name>A0A176YS66_9BRAD</name>
<proteinExistence type="predicted"/>
<dbReference type="STRING" id="1505087.AYJ54_13400"/>
<dbReference type="AlphaFoldDB" id="A0A176YS66"/>
<comment type="caution">
    <text evidence="1">The sequence shown here is derived from an EMBL/GenBank/DDBJ whole genome shotgun (WGS) entry which is preliminary data.</text>
</comment>
<dbReference type="Proteomes" id="UP000076959">
    <property type="component" value="Unassembled WGS sequence"/>
</dbReference>
<keyword evidence="2" id="KW-1185">Reference proteome</keyword>
<gene>
    <name evidence="1" type="ORF">AYJ54_13400</name>
</gene>
<accession>A0A176YS66</accession>
<organism evidence="1 2">
    <name type="scientific">Bradyrhizobium centrolobii</name>
    <dbReference type="NCBI Taxonomy" id="1505087"/>
    <lineage>
        <taxon>Bacteria</taxon>
        <taxon>Pseudomonadati</taxon>
        <taxon>Pseudomonadota</taxon>
        <taxon>Alphaproteobacteria</taxon>
        <taxon>Hyphomicrobiales</taxon>
        <taxon>Nitrobacteraceae</taxon>
        <taxon>Bradyrhizobium</taxon>
    </lineage>
</organism>
<reference evidence="1 2" key="1">
    <citation type="submission" date="2016-03" db="EMBL/GenBank/DDBJ databases">
        <title>Draft Genome Sequence of the Strain BR 10245 (Bradyrhizobium sp.) isolated from nodules of Centrolobium paraense.</title>
        <authorList>
            <person name="Simoes-Araujo J.L.Sr."/>
            <person name="Barauna A.C."/>
            <person name="Silva K."/>
            <person name="Zilli J.E."/>
        </authorList>
    </citation>
    <scope>NUCLEOTIDE SEQUENCE [LARGE SCALE GENOMIC DNA]</scope>
    <source>
        <strain evidence="1 2">BR 10245</strain>
    </source>
</reference>